<feature type="compositionally biased region" description="Polar residues" evidence="1">
    <location>
        <begin position="22"/>
        <end position="31"/>
    </location>
</feature>
<accession>A0A9P6JS49</accession>
<evidence type="ECO:0000313" key="2">
    <source>
        <dbReference type="EMBL" id="KAF9530180.1"/>
    </source>
</evidence>
<name>A0A9P6JS49_9AGAR</name>
<sequence length="58" mass="6368">MTASATLISIPKSQRQRHPVTPIQSLQSIQPNEAKRGPLTTGLPSHILSTRRPPRSTQ</sequence>
<proteinExistence type="predicted"/>
<evidence type="ECO:0000256" key="1">
    <source>
        <dbReference type="SAM" id="MobiDB-lite"/>
    </source>
</evidence>
<feature type="compositionally biased region" description="Polar residues" evidence="1">
    <location>
        <begin position="1"/>
        <end position="13"/>
    </location>
</feature>
<dbReference type="EMBL" id="MU157841">
    <property type="protein sequence ID" value="KAF9530180.1"/>
    <property type="molecule type" value="Genomic_DNA"/>
</dbReference>
<evidence type="ECO:0000313" key="3">
    <source>
        <dbReference type="Proteomes" id="UP000807306"/>
    </source>
</evidence>
<dbReference type="Proteomes" id="UP000807306">
    <property type="component" value="Unassembled WGS sequence"/>
</dbReference>
<gene>
    <name evidence="2" type="ORF">CPB83DRAFT_851119</name>
</gene>
<dbReference type="AlphaFoldDB" id="A0A9P6JS49"/>
<reference evidence="2" key="1">
    <citation type="submission" date="2020-11" db="EMBL/GenBank/DDBJ databases">
        <authorList>
            <consortium name="DOE Joint Genome Institute"/>
            <person name="Ahrendt S."/>
            <person name="Riley R."/>
            <person name="Andreopoulos W."/>
            <person name="Labutti K."/>
            <person name="Pangilinan J."/>
            <person name="Ruiz-Duenas F.J."/>
            <person name="Barrasa J.M."/>
            <person name="Sanchez-Garcia M."/>
            <person name="Camarero S."/>
            <person name="Miyauchi S."/>
            <person name="Serrano A."/>
            <person name="Linde D."/>
            <person name="Babiker R."/>
            <person name="Drula E."/>
            <person name="Ayuso-Fernandez I."/>
            <person name="Pacheco R."/>
            <person name="Padilla G."/>
            <person name="Ferreira P."/>
            <person name="Barriuso J."/>
            <person name="Kellner H."/>
            <person name="Castanera R."/>
            <person name="Alfaro M."/>
            <person name="Ramirez L."/>
            <person name="Pisabarro A.G."/>
            <person name="Kuo A."/>
            <person name="Tritt A."/>
            <person name="Lipzen A."/>
            <person name="He G."/>
            <person name="Yan M."/>
            <person name="Ng V."/>
            <person name="Cullen D."/>
            <person name="Martin F."/>
            <person name="Rosso M.-N."/>
            <person name="Henrissat B."/>
            <person name="Hibbett D."/>
            <person name="Martinez A.T."/>
            <person name="Grigoriev I.V."/>
        </authorList>
    </citation>
    <scope>NUCLEOTIDE SEQUENCE</scope>
    <source>
        <strain evidence="2">CBS 506.95</strain>
    </source>
</reference>
<comment type="caution">
    <text evidence="2">The sequence shown here is derived from an EMBL/GenBank/DDBJ whole genome shotgun (WGS) entry which is preliminary data.</text>
</comment>
<keyword evidence="3" id="KW-1185">Reference proteome</keyword>
<feature type="region of interest" description="Disordered" evidence="1">
    <location>
        <begin position="1"/>
        <end position="58"/>
    </location>
</feature>
<organism evidence="2 3">
    <name type="scientific">Crepidotus variabilis</name>
    <dbReference type="NCBI Taxonomy" id="179855"/>
    <lineage>
        <taxon>Eukaryota</taxon>
        <taxon>Fungi</taxon>
        <taxon>Dikarya</taxon>
        <taxon>Basidiomycota</taxon>
        <taxon>Agaricomycotina</taxon>
        <taxon>Agaricomycetes</taxon>
        <taxon>Agaricomycetidae</taxon>
        <taxon>Agaricales</taxon>
        <taxon>Agaricineae</taxon>
        <taxon>Crepidotaceae</taxon>
        <taxon>Crepidotus</taxon>
    </lineage>
</organism>
<protein>
    <submittedName>
        <fullName evidence="2">Uncharacterized protein</fullName>
    </submittedName>
</protein>